<dbReference type="RefSeq" id="WP_027698626.1">
    <property type="nucleotide sequence ID" value="NZ_DF820486.1"/>
</dbReference>
<protein>
    <submittedName>
        <fullName evidence="1">Homoserine kinase</fullName>
    </submittedName>
</protein>
<dbReference type="GO" id="GO:0016301">
    <property type="term" value="F:kinase activity"/>
    <property type="evidence" value="ECO:0007669"/>
    <property type="project" value="UniProtKB-KW"/>
</dbReference>
<dbReference type="eggNOG" id="COG0083">
    <property type="taxonomic scope" value="Bacteria"/>
</dbReference>
<name>A0A069CSZ6_WEIOS</name>
<proteinExistence type="predicted"/>
<dbReference type="AlphaFoldDB" id="A0A069CSZ6"/>
<dbReference type="OrthoDB" id="9769912at2"/>
<dbReference type="STRING" id="1329250.WOSG25_031240"/>
<keyword evidence="2" id="KW-1185">Reference proteome</keyword>
<evidence type="ECO:0000313" key="1">
    <source>
        <dbReference type="EMBL" id="GAK30527.1"/>
    </source>
</evidence>
<dbReference type="InterPro" id="IPR014721">
    <property type="entry name" value="Ribsml_uS5_D2-typ_fold_subgr"/>
</dbReference>
<reference evidence="2" key="1">
    <citation type="journal article" date="2014" name="Genome Announc.">
        <title>Draft genome sequence of Weissella oryzae SG25T, isolated from fermented rice grains.</title>
        <authorList>
            <person name="Tanizawa Y."/>
            <person name="Fujisawa T."/>
            <person name="Mochizuki T."/>
            <person name="Kaminuma E."/>
            <person name="Suzuki Y."/>
            <person name="Nakamura Y."/>
            <person name="Tohno M."/>
        </authorList>
    </citation>
    <scope>NUCLEOTIDE SEQUENCE [LARGE SCALE GENOMIC DNA]</scope>
    <source>
        <strain evidence="2">DSM 25784 / JCM 18191 / LMG 30913 / SG25</strain>
    </source>
</reference>
<dbReference type="EMBL" id="DF820486">
    <property type="protein sequence ID" value="GAK30527.1"/>
    <property type="molecule type" value="Genomic_DNA"/>
</dbReference>
<accession>A0A069CSZ6</accession>
<keyword evidence="1" id="KW-0418">Kinase</keyword>
<keyword evidence="1" id="KW-0808">Transferase</keyword>
<organism evidence="1 2">
    <name type="scientific">Weissella oryzae (strain DSM 25784 / JCM 18191 / LMG 30913 / SG25)</name>
    <dbReference type="NCBI Taxonomy" id="1329250"/>
    <lineage>
        <taxon>Bacteria</taxon>
        <taxon>Bacillati</taxon>
        <taxon>Bacillota</taxon>
        <taxon>Bacilli</taxon>
        <taxon>Lactobacillales</taxon>
        <taxon>Lactobacillaceae</taxon>
        <taxon>Weissella</taxon>
    </lineage>
</organism>
<sequence length="274" mass="29652">MQIKIPGTLGGFGPGHNSLGIALAKYFTVELLGAAEQWQIESDSDKYYESDEHNYVVAVALKLVADLPAQHLKIHSELDASLGEEQAALLAGIELARLLGAANLDTYTMLTLAARTFNDASRVTAAILGGVTSSFFDADEVYASGLVLPAYQVLLYRTTKLEPNKSEKSFSATQLAQYGAAGNMLITAWQNQQKELAGKLLEIDFLLDELPAELVRLRQLTSALDIYGTFLVNDLIVTLVPEELSADLLAALAYVDDLAGEFELLELAKEGIIN</sequence>
<dbReference type="Gene3D" id="3.30.230.10">
    <property type="match status" value="1"/>
</dbReference>
<dbReference type="Proteomes" id="UP000030643">
    <property type="component" value="Unassembled WGS sequence"/>
</dbReference>
<gene>
    <name evidence="1" type="primary">thrB</name>
    <name evidence="1" type="ORF">WOSG25_031240</name>
</gene>
<evidence type="ECO:0000313" key="2">
    <source>
        <dbReference type="Proteomes" id="UP000030643"/>
    </source>
</evidence>